<evidence type="ECO:0000313" key="3">
    <source>
        <dbReference type="Proteomes" id="UP000558488"/>
    </source>
</evidence>
<accession>A0A7J7VVH8</accession>
<dbReference type="EMBL" id="JACAGB010000013">
    <property type="protein sequence ID" value="KAF6328981.1"/>
    <property type="molecule type" value="Genomic_DNA"/>
</dbReference>
<name>A0A7J7VVH8_PIPKU</name>
<evidence type="ECO:0000256" key="1">
    <source>
        <dbReference type="SAM" id="MobiDB-lite"/>
    </source>
</evidence>
<dbReference type="Proteomes" id="UP000558488">
    <property type="component" value="Unassembled WGS sequence"/>
</dbReference>
<feature type="region of interest" description="Disordered" evidence="1">
    <location>
        <begin position="1"/>
        <end position="25"/>
    </location>
</feature>
<sequence length="135" mass="14294">MPKKSSELTVLRSPSHLGRTSVSRPGPLLPAPLLLRALKSRSRRLEVISVALGLGGLQPWKTRPGRAPATGDGGNAMCKPAQLTEPCAHTRVSTSTALLCRNKALPGQLLHQRSPASAMKKWVVPPGLSILSPSL</sequence>
<reference evidence="2 3" key="1">
    <citation type="journal article" date="2020" name="Nature">
        <title>Six reference-quality genomes reveal evolution of bat adaptations.</title>
        <authorList>
            <person name="Jebb D."/>
            <person name="Huang Z."/>
            <person name="Pippel M."/>
            <person name="Hughes G.M."/>
            <person name="Lavrichenko K."/>
            <person name="Devanna P."/>
            <person name="Winkler S."/>
            <person name="Jermiin L.S."/>
            <person name="Skirmuntt E.C."/>
            <person name="Katzourakis A."/>
            <person name="Burkitt-Gray L."/>
            <person name="Ray D.A."/>
            <person name="Sullivan K.A.M."/>
            <person name="Roscito J.G."/>
            <person name="Kirilenko B.M."/>
            <person name="Davalos L.M."/>
            <person name="Corthals A.P."/>
            <person name="Power M.L."/>
            <person name="Jones G."/>
            <person name="Ransome R.D."/>
            <person name="Dechmann D.K.N."/>
            <person name="Locatelli A.G."/>
            <person name="Puechmaille S.J."/>
            <person name="Fedrigo O."/>
            <person name="Jarvis E.D."/>
            <person name="Hiller M."/>
            <person name="Vernes S.C."/>
            <person name="Myers E.W."/>
            <person name="Teeling E.C."/>
        </authorList>
    </citation>
    <scope>NUCLEOTIDE SEQUENCE [LARGE SCALE GENOMIC DNA]</scope>
    <source>
        <strain evidence="2">MPipKuh1</strain>
        <tissue evidence="2">Flight muscle</tissue>
    </source>
</reference>
<proteinExistence type="predicted"/>
<protein>
    <submittedName>
        <fullName evidence="2">Uncharacterized protein</fullName>
    </submittedName>
</protein>
<keyword evidence="3" id="KW-1185">Reference proteome</keyword>
<organism evidence="2 3">
    <name type="scientific">Pipistrellus kuhlii</name>
    <name type="common">Kuhl's pipistrelle</name>
    <dbReference type="NCBI Taxonomy" id="59472"/>
    <lineage>
        <taxon>Eukaryota</taxon>
        <taxon>Metazoa</taxon>
        <taxon>Chordata</taxon>
        <taxon>Craniata</taxon>
        <taxon>Vertebrata</taxon>
        <taxon>Euteleostomi</taxon>
        <taxon>Mammalia</taxon>
        <taxon>Eutheria</taxon>
        <taxon>Laurasiatheria</taxon>
        <taxon>Chiroptera</taxon>
        <taxon>Yangochiroptera</taxon>
        <taxon>Vespertilionidae</taxon>
        <taxon>Pipistrellus</taxon>
    </lineage>
</organism>
<dbReference type="AlphaFoldDB" id="A0A7J7VVH8"/>
<evidence type="ECO:0000313" key="2">
    <source>
        <dbReference type="EMBL" id="KAF6328981.1"/>
    </source>
</evidence>
<gene>
    <name evidence="2" type="ORF">mPipKuh1_008300</name>
</gene>
<comment type="caution">
    <text evidence="2">The sequence shown here is derived from an EMBL/GenBank/DDBJ whole genome shotgun (WGS) entry which is preliminary data.</text>
</comment>